<comment type="caution">
    <text evidence="1">The sequence shown here is derived from an EMBL/GenBank/DDBJ whole genome shotgun (WGS) entry which is preliminary data.</text>
</comment>
<gene>
    <name evidence="1" type="ORF">LCGC14_2515880</name>
</gene>
<evidence type="ECO:0000313" key="1">
    <source>
        <dbReference type="EMBL" id="KKL14419.1"/>
    </source>
</evidence>
<dbReference type="EMBL" id="LAZR01040466">
    <property type="protein sequence ID" value="KKL14419.1"/>
    <property type="molecule type" value="Genomic_DNA"/>
</dbReference>
<dbReference type="AlphaFoldDB" id="A0A0F9AXS0"/>
<sequence length="24" mass="2586">ELLQRMPVAGAAVAAFVWDMAEPL</sequence>
<protein>
    <submittedName>
        <fullName evidence="1">Uncharacterized protein</fullName>
    </submittedName>
</protein>
<organism evidence="1">
    <name type="scientific">marine sediment metagenome</name>
    <dbReference type="NCBI Taxonomy" id="412755"/>
    <lineage>
        <taxon>unclassified sequences</taxon>
        <taxon>metagenomes</taxon>
        <taxon>ecological metagenomes</taxon>
    </lineage>
</organism>
<feature type="non-terminal residue" evidence="1">
    <location>
        <position position="1"/>
    </location>
</feature>
<reference evidence="1" key="1">
    <citation type="journal article" date="2015" name="Nature">
        <title>Complex archaea that bridge the gap between prokaryotes and eukaryotes.</title>
        <authorList>
            <person name="Spang A."/>
            <person name="Saw J.H."/>
            <person name="Jorgensen S.L."/>
            <person name="Zaremba-Niedzwiedzka K."/>
            <person name="Martijn J."/>
            <person name="Lind A.E."/>
            <person name="van Eijk R."/>
            <person name="Schleper C."/>
            <person name="Guy L."/>
            <person name="Ettema T.J."/>
        </authorList>
    </citation>
    <scope>NUCLEOTIDE SEQUENCE</scope>
</reference>
<accession>A0A0F9AXS0</accession>
<name>A0A0F9AXS0_9ZZZZ</name>
<proteinExistence type="predicted"/>